<feature type="transmembrane region" description="Helical" evidence="1">
    <location>
        <begin position="6"/>
        <end position="26"/>
    </location>
</feature>
<proteinExistence type="predicted"/>
<dbReference type="Proteomes" id="UP000277326">
    <property type="component" value="Unassembled WGS sequence"/>
</dbReference>
<name>A0A3M0DDM5_9EURY</name>
<keyword evidence="6" id="KW-1185">Reference proteome</keyword>
<keyword evidence="1" id="KW-0812">Transmembrane</keyword>
<dbReference type="KEGG" id="haer:DU502_12705"/>
<dbReference type="Proteomes" id="UP000282007">
    <property type="component" value="Chromosome"/>
</dbReference>
<accession>A0A3M0DDM5</accession>
<evidence type="ECO:0000259" key="2">
    <source>
        <dbReference type="Pfam" id="PF12773"/>
    </source>
</evidence>
<dbReference type="AlphaFoldDB" id="A0A3M0DDM5"/>
<dbReference type="OrthoDB" id="306582at2157"/>
<organism evidence="4 5">
    <name type="scientific">Haloplanus aerogenes</name>
    <dbReference type="NCBI Taxonomy" id="660522"/>
    <lineage>
        <taxon>Archaea</taxon>
        <taxon>Methanobacteriati</taxon>
        <taxon>Methanobacteriota</taxon>
        <taxon>Stenosarchaea group</taxon>
        <taxon>Halobacteria</taxon>
        <taxon>Halobacteriales</taxon>
        <taxon>Haloferacaceae</taxon>
        <taxon>Haloplanus</taxon>
    </lineage>
</organism>
<gene>
    <name evidence="4" type="ORF">ATH50_1835</name>
    <name evidence="3" type="ORF">DU502_12705</name>
</gene>
<feature type="domain" description="DZANK-type" evidence="2">
    <location>
        <begin position="72"/>
        <end position="131"/>
    </location>
</feature>
<evidence type="ECO:0000313" key="6">
    <source>
        <dbReference type="Proteomes" id="UP000282007"/>
    </source>
</evidence>
<reference evidence="4 5" key="1">
    <citation type="journal article" date="2015" name="Stand. Genomic Sci.">
        <title>Genomic Encyclopedia of Bacterial and Archaeal Type Strains, Phase III: the genomes of soil and plant-associated and newly described type strains.</title>
        <authorList>
            <person name="Whitman W.B."/>
            <person name="Woyke T."/>
            <person name="Klenk H.P."/>
            <person name="Zhou Y."/>
            <person name="Lilburn T.G."/>
            <person name="Beck B.J."/>
            <person name="De Vos P."/>
            <person name="Vandamme P."/>
            <person name="Eisen J.A."/>
            <person name="Garrity G."/>
            <person name="Hugenholtz P."/>
            <person name="Kyrpides N.C."/>
        </authorList>
    </citation>
    <scope>NUCLEOTIDE SEQUENCE [LARGE SCALE GENOMIC DNA]</scope>
    <source>
        <strain evidence="4 5">CGMCC 1.10124</strain>
    </source>
</reference>
<keyword evidence="1" id="KW-0472">Membrane</keyword>
<dbReference type="Pfam" id="PF12773">
    <property type="entry name" value="DZR"/>
    <property type="match status" value="1"/>
</dbReference>
<reference evidence="3 6" key="2">
    <citation type="submission" date="2018-07" db="EMBL/GenBank/DDBJ databases">
        <title>Genome sequences of Haloplanus aerogenes JCM 16430T.</title>
        <authorList>
            <person name="Kim Y.B."/>
            <person name="Roh S.W."/>
        </authorList>
    </citation>
    <scope>NUCLEOTIDE SEQUENCE [LARGE SCALE GENOMIC DNA]</scope>
    <source>
        <strain evidence="3 6">JCM 16430</strain>
    </source>
</reference>
<feature type="transmembrane region" description="Helical" evidence="1">
    <location>
        <begin position="33"/>
        <end position="53"/>
    </location>
</feature>
<keyword evidence="1" id="KW-1133">Transmembrane helix</keyword>
<dbReference type="GeneID" id="38472161"/>
<dbReference type="EMBL" id="CP034145">
    <property type="protein sequence ID" value="AZH26167.1"/>
    <property type="molecule type" value="Genomic_DNA"/>
</dbReference>
<evidence type="ECO:0000313" key="5">
    <source>
        <dbReference type="Proteomes" id="UP000277326"/>
    </source>
</evidence>
<dbReference type="InterPro" id="IPR025874">
    <property type="entry name" value="DZR"/>
</dbReference>
<sequence>MASEVIAVVALLFWTALSVGVGIHAMDRGRSGFLWGLLTFFTGLIGLLIYVVVAGSAADTVDDDDPERFRRCPACSTNHEGAPNYCAECGEPLDEDDDVVVARVLRSGSRGYCSNCKSRIGLDADDCANCGAVF</sequence>
<reference evidence="4" key="3">
    <citation type="submission" date="2018-10" db="EMBL/GenBank/DDBJ databases">
        <authorList>
            <person name="Whitman W."/>
            <person name="Huntemann M."/>
            <person name="Clum A."/>
            <person name="Pillay M."/>
            <person name="Palaniappan K."/>
            <person name="Varghese N."/>
            <person name="Mikhailova N."/>
            <person name="Stamatis D."/>
            <person name="Reddy T."/>
            <person name="Daum C."/>
            <person name="Shapiro N."/>
            <person name="Ivanova N."/>
            <person name="Kyrpides N."/>
            <person name="Woyke T."/>
        </authorList>
    </citation>
    <scope>NUCLEOTIDE SEQUENCE</scope>
    <source>
        <strain evidence="4">CGMCC 1.10124</strain>
    </source>
</reference>
<evidence type="ECO:0000256" key="1">
    <source>
        <dbReference type="SAM" id="Phobius"/>
    </source>
</evidence>
<dbReference type="RefSeq" id="WP_121920467.1">
    <property type="nucleotide sequence ID" value="NZ_CP034145.1"/>
</dbReference>
<evidence type="ECO:0000313" key="3">
    <source>
        <dbReference type="EMBL" id="AZH26167.1"/>
    </source>
</evidence>
<dbReference type="EMBL" id="REFS01000003">
    <property type="protein sequence ID" value="RMB18380.1"/>
    <property type="molecule type" value="Genomic_DNA"/>
</dbReference>
<protein>
    <submittedName>
        <fullName evidence="4">Double zinc ribbon protein</fullName>
    </submittedName>
</protein>
<evidence type="ECO:0000313" key="4">
    <source>
        <dbReference type="EMBL" id="RMB18380.1"/>
    </source>
</evidence>